<evidence type="ECO:0000313" key="3">
    <source>
        <dbReference type="EMBL" id="OGY88864.1"/>
    </source>
</evidence>
<dbReference type="InterPro" id="IPR031778">
    <property type="entry name" value="Sortilin_N"/>
</dbReference>
<reference evidence="3 4" key="1">
    <citation type="journal article" date="2016" name="Nat. Commun.">
        <title>Thousands of microbial genomes shed light on interconnected biogeochemical processes in an aquifer system.</title>
        <authorList>
            <person name="Anantharaman K."/>
            <person name="Brown C.T."/>
            <person name="Hug L.A."/>
            <person name="Sharon I."/>
            <person name="Castelle C.J."/>
            <person name="Probst A.J."/>
            <person name="Thomas B.C."/>
            <person name="Singh A."/>
            <person name="Wilkins M.J."/>
            <person name="Karaoz U."/>
            <person name="Brodie E.L."/>
            <person name="Williams K.H."/>
            <person name="Hubbard S.S."/>
            <person name="Banfield J.F."/>
        </authorList>
    </citation>
    <scope>NUCLEOTIDE SEQUENCE [LARGE SCALE GENOMIC DNA]</scope>
</reference>
<dbReference type="EMBL" id="MHKL01000036">
    <property type="protein sequence ID" value="OGY88864.1"/>
    <property type="molecule type" value="Genomic_DNA"/>
</dbReference>
<dbReference type="InterPro" id="IPR052025">
    <property type="entry name" value="Xyloglucanase_GH74"/>
</dbReference>
<dbReference type="STRING" id="1798550.A2927_02605"/>
<organism evidence="3 4">
    <name type="scientific">Candidatus Komeilibacteria bacterium RIFCSPLOWO2_01_FULL_45_10</name>
    <dbReference type="NCBI Taxonomy" id="1798550"/>
    <lineage>
        <taxon>Bacteria</taxon>
        <taxon>Candidatus Komeiliibacteriota</taxon>
    </lineage>
</organism>
<proteinExistence type="predicted"/>
<evidence type="ECO:0000313" key="4">
    <source>
        <dbReference type="Proteomes" id="UP000178849"/>
    </source>
</evidence>
<dbReference type="PANTHER" id="PTHR43739:SF5">
    <property type="entry name" value="EXO-ALPHA-SIALIDASE"/>
    <property type="match status" value="1"/>
</dbReference>
<sequence>MKKFLIILPLALLFLSGCIISFKTAGGVDGGVFKSLNAGDNWEQISLVYRVGELEKTFKAADIATMSMDPTDSKALYIGTGEQGMYYTYNGGIGWHQTLTNLGRINAVAVSPKERCIIYVAIANRLYKSTDCSRHWDYQLIETREDPNNQITAIGIDAYNTDFIYVGTSGKGLFRSEDAGLSWHVVKFFDDRISKVLVNPVDTRIIYVATENKGLFKTSDRGSTWQALFSEEMIKEKKNLLVYHQLIWDPTVSDGLLHASQYGLLRSQDGGLSWEDIKLLTPPSTTYIYSLVINPKNDQMLYYGTDKALFRSEDGGKNWITRNLPTTRAARFLFIDPAEPNVLYMGVKGIK</sequence>
<dbReference type="AlphaFoldDB" id="A0A1G2BI69"/>
<dbReference type="GO" id="GO:0010411">
    <property type="term" value="P:xyloglucan metabolic process"/>
    <property type="evidence" value="ECO:0007669"/>
    <property type="project" value="TreeGrafter"/>
</dbReference>
<name>A0A1G2BI69_9BACT</name>
<dbReference type="Pfam" id="PF15902">
    <property type="entry name" value="Sortilin-Vps10"/>
    <property type="match status" value="1"/>
</dbReference>
<dbReference type="SUPFAM" id="SSF110296">
    <property type="entry name" value="Oligoxyloglucan reducing end-specific cellobiohydrolase"/>
    <property type="match status" value="2"/>
</dbReference>
<keyword evidence="1" id="KW-0677">Repeat</keyword>
<dbReference type="PANTHER" id="PTHR43739">
    <property type="entry name" value="XYLOGLUCANASE (EUROFUNG)"/>
    <property type="match status" value="1"/>
</dbReference>
<evidence type="ECO:0000256" key="1">
    <source>
        <dbReference type="ARBA" id="ARBA00022737"/>
    </source>
</evidence>
<evidence type="ECO:0000259" key="2">
    <source>
        <dbReference type="Pfam" id="PF15902"/>
    </source>
</evidence>
<dbReference type="PROSITE" id="PS51257">
    <property type="entry name" value="PROKAR_LIPOPROTEIN"/>
    <property type="match status" value="1"/>
</dbReference>
<dbReference type="Gene3D" id="2.130.10.10">
    <property type="entry name" value="YVTN repeat-like/Quinoprotein amine dehydrogenase"/>
    <property type="match status" value="2"/>
</dbReference>
<feature type="domain" description="Sortilin N-terminal" evidence="2">
    <location>
        <begin position="173"/>
        <end position="245"/>
    </location>
</feature>
<gene>
    <name evidence="3" type="ORF">A2927_02605</name>
</gene>
<accession>A0A1G2BI69</accession>
<dbReference type="Proteomes" id="UP000178849">
    <property type="component" value="Unassembled WGS sequence"/>
</dbReference>
<protein>
    <recommendedName>
        <fullName evidence="2">Sortilin N-terminal domain-containing protein</fullName>
    </recommendedName>
</protein>
<dbReference type="InterPro" id="IPR015943">
    <property type="entry name" value="WD40/YVTN_repeat-like_dom_sf"/>
</dbReference>
<comment type="caution">
    <text evidence="3">The sequence shown here is derived from an EMBL/GenBank/DDBJ whole genome shotgun (WGS) entry which is preliminary data.</text>
</comment>